<reference evidence="2 3" key="1">
    <citation type="submission" date="2019-02" db="EMBL/GenBank/DDBJ databases">
        <title>Planctomycetal bacteria perform biofilm scaping via a novel small molecule.</title>
        <authorList>
            <person name="Jeske O."/>
            <person name="Boedeker C."/>
            <person name="Wiegand S."/>
            <person name="Breitling P."/>
            <person name="Kallscheuer N."/>
            <person name="Jogler M."/>
            <person name="Rohde M."/>
            <person name="Petersen J."/>
            <person name="Medema M.H."/>
            <person name="Surup F."/>
            <person name="Jogler C."/>
        </authorList>
    </citation>
    <scope>NUCLEOTIDE SEQUENCE [LARGE SCALE GENOMIC DNA]</scope>
    <source>
        <strain evidence="2 3">Mal15</strain>
    </source>
</reference>
<accession>A0A5B9ML56</accession>
<keyword evidence="1" id="KW-1133">Transmembrane helix</keyword>
<keyword evidence="1" id="KW-0472">Membrane</keyword>
<protein>
    <submittedName>
        <fullName evidence="2">Uncharacterized protein</fullName>
    </submittedName>
</protein>
<dbReference type="Proteomes" id="UP000321353">
    <property type="component" value="Chromosome"/>
</dbReference>
<organism evidence="2 3">
    <name type="scientific">Stieleria maiorica</name>
    <dbReference type="NCBI Taxonomy" id="2795974"/>
    <lineage>
        <taxon>Bacteria</taxon>
        <taxon>Pseudomonadati</taxon>
        <taxon>Planctomycetota</taxon>
        <taxon>Planctomycetia</taxon>
        <taxon>Pirellulales</taxon>
        <taxon>Pirellulaceae</taxon>
        <taxon>Stieleria</taxon>
    </lineage>
</organism>
<dbReference type="RefSeq" id="WP_147869934.1">
    <property type="nucleotide sequence ID" value="NZ_CP036264.1"/>
</dbReference>
<feature type="transmembrane region" description="Helical" evidence="1">
    <location>
        <begin position="15"/>
        <end position="32"/>
    </location>
</feature>
<evidence type="ECO:0000256" key="1">
    <source>
        <dbReference type="SAM" id="Phobius"/>
    </source>
</evidence>
<gene>
    <name evidence="2" type="ORF">Mal15_48230</name>
</gene>
<dbReference type="EMBL" id="CP036264">
    <property type="protein sequence ID" value="QEG00751.1"/>
    <property type="molecule type" value="Genomic_DNA"/>
</dbReference>
<keyword evidence="1" id="KW-0812">Transmembrane</keyword>
<dbReference type="AlphaFoldDB" id="A0A5B9ML56"/>
<dbReference type="KEGG" id="smam:Mal15_48230"/>
<evidence type="ECO:0000313" key="2">
    <source>
        <dbReference type="EMBL" id="QEG00751.1"/>
    </source>
</evidence>
<sequence>MQDESPESWFLKWKVILASLVMYAAAAMRVGVDETQQPPAVFDRVVTDADVVCGYVHLKSQRQTGVIFFAIPFFDHHSFRFVCHNV</sequence>
<keyword evidence="3" id="KW-1185">Reference proteome</keyword>
<name>A0A5B9ML56_9BACT</name>
<proteinExistence type="predicted"/>
<evidence type="ECO:0000313" key="3">
    <source>
        <dbReference type="Proteomes" id="UP000321353"/>
    </source>
</evidence>